<dbReference type="Proteomes" id="UP000505306">
    <property type="component" value="Chromosome"/>
</dbReference>
<dbReference type="EMBL" id="CP049057">
    <property type="protein sequence ID" value="QIE58050.1"/>
    <property type="molecule type" value="Genomic_DNA"/>
</dbReference>
<dbReference type="Gene3D" id="2.40.30.100">
    <property type="entry name" value="AF2212/PG0164-like"/>
    <property type="match status" value="1"/>
</dbReference>
<proteinExistence type="predicted"/>
<dbReference type="RefSeq" id="WP_175017396.1">
    <property type="nucleotide sequence ID" value="NZ_CP049057.1"/>
</dbReference>
<accession>A0A6G6GHS0</accession>
<dbReference type="KEGG" id="mgel:G5B37_00245"/>
<reference evidence="1 2" key="1">
    <citation type="submission" date="2020-02" db="EMBL/GenBank/DDBJ databases">
        <title>Complete genome sequence of Flavobacteriaceae bacterium.</title>
        <authorList>
            <person name="Kim S.-J."/>
            <person name="Kim Y.-S."/>
            <person name="Kim K.-H."/>
        </authorList>
    </citation>
    <scope>NUCLEOTIDE SEQUENCE [LARGE SCALE GENOMIC DNA]</scope>
    <source>
        <strain evidence="1 2">RR4-40</strain>
    </source>
</reference>
<dbReference type="Pfam" id="PF08922">
    <property type="entry name" value="DUF1905"/>
    <property type="match status" value="1"/>
</dbReference>
<organism evidence="1 2">
    <name type="scientific">Rasiella rasia</name>
    <dbReference type="NCBI Taxonomy" id="2744027"/>
    <lineage>
        <taxon>Bacteria</taxon>
        <taxon>Pseudomonadati</taxon>
        <taxon>Bacteroidota</taxon>
        <taxon>Flavobacteriia</taxon>
        <taxon>Flavobacteriales</taxon>
        <taxon>Flavobacteriaceae</taxon>
        <taxon>Rasiella</taxon>
    </lineage>
</organism>
<dbReference type="InterPro" id="IPR015018">
    <property type="entry name" value="DUF1905"/>
</dbReference>
<dbReference type="AlphaFoldDB" id="A0A6G6GHS0"/>
<name>A0A6G6GHS0_9FLAO</name>
<dbReference type="InterPro" id="IPR037079">
    <property type="entry name" value="AF2212/PG0164-like_sf"/>
</dbReference>
<keyword evidence="2" id="KW-1185">Reference proteome</keyword>
<protein>
    <submittedName>
        <fullName evidence="1">DUF1905 domain-containing protein</fullName>
    </submittedName>
</protein>
<sequence>MYEFSAKVWQHTTPGGWYFVTLPQDMSKEIKLYFGKQEEGWGRMKVTALIDNYKWSSAIWFDSKSETYVLPVKAEVRKKFNIDANSEINIKLWV</sequence>
<dbReference type="SUPFAM" id="SSF141694">
    <property type="entry name" value="AF2212/PG0164-like"/>
    <property type="match status" value="1"/>
</dbReference>
<evidence type="ECO:0000313" key="1">
    <source>
        <dbReference type="EMBL" id="QIE58050.1"/>
    </source>
</evidence>
<evidence type="ECO:0000313" key="2">
    <source>
        <dbReference type="Proteomes" id="UP000505306"/>
    </source>
</evidence>
<gene>
    <name evidence="1" type="ORF">G5B37_00245</name>
</gene>